<evidence type="ECO:0000313" key="4">
    <source>
        <dbReference type="EMBL" id="MBZ4038787.1"/>
    </source>
</evidence>
<sequence>MSRITTRIRARAVALALLGLLLWTPASMAAPPSELLVISYHDIRDDVDASGDPDAYATSTHNFAAHLDWLSGHGYTPVDLDRIVAAQRGGPPLPPKAVLLTFDDGLRSHYTHAYPLLQAYGYPALMAVVTDWVDLAPQRTVDYGPRAFDRDDFMTWAQLREMQASGLVEVASHSHDLHRGVLANPQGNLTPAAITRIFDPTSARYESEAVYRERLRADLLRSIEAIAGNTAARPRAIVWPYAAYSDEANRVADDLGLEVSFDLEGLARPLVDLHGLSRLLLVDNPDVVEFARELRRDEERLAMRAIQVDLDYVYDPDPAQLERNLDTLIERIRGLGPTHVFLQAFADPDGNGSADALYFPNRHLPVRADLYNRVAWQLRTRAGTKVLAWLPVLGYEPTDAAFAEQMRIRDEPGAEGEVYRLDPSDPRVLAYVGDIYEDLAVASYIEGLLFHDDAYLRDGDLGAGSADEPTERTQLLVDFSLALAARAERWRPKLVTVRNLYARPVLQPGSEAWFGQRLDAFLDAYDYTALMAMPWMEGAADPDRWLLDLVAAVDRHPDGLARTVFELQTVDWRTQTPIPGERLQSQMRAMQAAGVRHLGYYPDDFVRDLPAFEPTRAAISSRSFPYPPR</sequence>
<dbReference type="PROSITE" id="PS51677">
    <property type="entry name" value="NODB"/>
    <property type="match status" value="1"/>
</dbReference>
<keyword evidence="5" id="KW-1185">Reference proteome</keyword>
<dbReference type="Gene3D" id="3.20.20.80">
    <property type="entry name" value="Glycosidases"/>
    <property type="match status" value="1"/>
</dbReference>
<name>A0ABS7T4K0_9GAMM</name>
<feature type="domain" description="NodB homology" evidence="3">
    <location>
        <begin position="96"/>
        <end position="340"/>
    </location>
</feature>
<dbReference type="InterPro" id="IPR032772">
    <property type="entry name" value="PGA_deacetylase_PgaB_C"/>
</dbReference>
<dbReference type="Proteomes" id="UP001430954">
    <property type="component" value="Unassembled WGS sequence"/>
</dbReference>
<dbReference type="NCBIfam" id="TIGR03938">
    <property type="entry name" value="deacetyl_PgaB"/>
    <property type="match status" value="1"/>
</dbReference>
<evidence type="ECO:0000256" key="2">
    <source>
        <dbReference type="SAM" id="SignalP"/>
    </source>
</evidence>
<gene>
    <name evidence="4" type="primary">pgaB</name>
    <name evidence="4" type="ORF">K6753_04510</name>
</gene>
<comment type="caution">
    <text evidence="4">The sequence shown here is derived from an EMBL/GenBank/DDBJ whole genome shotgun (WGS) entry which is preliminary data.</text>
</comment>
<dbReference type="RefSeq" id="WP_425492063.1">
    <property type="nucleotide sequence ID" value="NZ_JAINZW010000002.1"/>
</dbReference>
<organism evidence="4 5">
    <name type="scientific">Novilysobacter selenitireducens</name>
    <dbReference type="NCBI Taxonomy" id="2872639"/>
    <lineage>
        <taxon>Bacteria</taxon>
        <taxon>Pseudomonadati</taxon>
        <taxon>Pseudomonadota</taxon>
        <taxon>Gammaproteobacteria</taxon>
        <taxon>Lysobacterales</taxon>
        <taxon>Lysobacteraceae</taxon>
        <taxon>Novilysobacter</taxon>
    </lineage>
</organism>
<reference evidence="4 5" key="1">
    <citation type="submission" date="2021-09" db="EMBL/GenBank/DDBJ databases">
        <title>Lysobacter sp. 13A isolated from the river sediment.</title>
        <authorList>
            <person name="Liu H."/>
            <person name="Li S."/>
            <person name="Mao S."/>
        </authorList>
    </citation>
    <scope>NUCLEOTIDE SEQUENCE [LARGE SCALE GENOMIC DNA]</scope>
    <source>
        <strain evidence="4 5">13A</strain>
    </source>
</reference>
<evidence type="ECO:0000256" key="1">
    <source>
        <dbReference type="ARBA" id="ARBA00022729"/>
    </source>
</evidence>
<dbReference type="EMBL" id="JAINZW010000002">
    <property type="protein sequence ID" value="MBZ4038787.1"/>
    <property type="molecule type" value="Genomic_DNA"/>
</dbReference>
<proteinExistence type="predicted"/>
<dbReference type="InterPro" id="IPR051398">
    <property type="entry name" value="Polysacch_Deacetylase"/>
</dbReference>
<feature type="signal peptide" evidence="2">
    <location>
        <begin position="1"/>
        <end position="29"/>
    </location>
</feature>
<accession>A0ABS7T4K0</accession>
<evidence type="ECO:0000313" key="5">
    <source>
        <dbReference type="Proteomes" id="UP001430954"/>
    </source>
</evidence>
<protein>
    <submittedName>
        <fullName evidence="4">Poly-beta-1,6-N-acetyl-D-glucosamine N-deacetylase PgaB</fullName>
    </submittedName>
</protein>
<evidence type="ECO:0000259" key="3">
    <source>
        <dbReference type="PROSITE" id="PS51677"/>
    </source>
</evidence>
<dbReference type="Pfam" id="PF14883">
    <property type="entry name" value="GHL13"/>
    <property type="match status" value="2"/>
</dbReference>
<feature type="chain" id="PRO_5047252643" evidence="2">
    <location>
        <begin position="30"/>
        <end position="629"/>
    </location>
</feature>
<dbReference type="PANTHER" id="PTHR34216:SF7">
    <property type="entry name" value="POLY-BETA-1,6-N-ACETYL-D-GLUCOSAMINE N-DEACETYLASE"/>
    <property type="match status" value="1"/>
</dbReference>
<dbReference type="InterPro" id="IPR002509">
    <property type="entry name" value="NODB_dom"/>
</dbReference>
<dbReference type="InterPro" id="IPR023854">
    <property type="entry name" value="PGA_deacetylase_PgaB"/>
</dbReference>
<dbReference type="SUPFAM" id="SSF88713">
    <property type="entry name" value="Glycoside hydrolase/deacetylase"/>
    <property type="match status" value="1"/>
</dbReference>
<dbReference type="InterPro" id="IPR011330">
    <property type="entry name" value="Glyco_hydro/deAcase_b/a-brl"/>
</dbReference>
<dbReference type="PANTHER" id="PTHR34216">
    <property type="match status" value="1"/>
</dbReference>
<keyword evidence="1 2" id="KW-0732">Signal</keyword>
<dbReference type="Gene3D" id="3.20.20.370">
    <property type="entry name" value="Glycoside hydrolase/deacetylase"/>
    <property type="match status" value="1"/>
</dbReference>
<dbReference type="Pfam" id="PF01522">
    <property type="entry name" value="Polysacc_deac_1"/>
    <property type="match status" value="1"/>
</dbReference>